<gene>
    <name evidence="2" type="ORF">FNV43_RR07252</name>
</gene>
<proteinExistence type="predicted"/>
<protein>
    <submittedName>
        <fullName evidence="2">Uncharacterized protein</fullName>
    </submittedName>
</protein>
<evidence type="ECO:0000313" key="2">
    <source>
        <dbReference type="EMBL" id="KAF3451160.1"/>
    </source>
</evidence>
<evidence type="ECO:0000256" key="1">
    <source>
        <dbReference type="SAM" id="MobiDB-lite"/>
    </source>
</evidence>
<evidence type="ECO:0000313" key="3">
    <source>
        <dbReference type="Proteomes" id="UP000796880"/>
    </source>
</evidence>
<sequence>MEKNFLSKKPNTQGDFIPLVISSDAAQSFTNNSSPKNAETSLSMFSKQAKKANERISCTNHGSENESGSDNPNTGNKSLTMFKPFVYEFYVDLYKDKQGSKGFHKCPSFDHDALANLSDMYLVASDLVGTDMSWP</sequence>
<dbReference type="AlphaFoldDB" id="A0A8K0MMS7"/>
<keyword evidence="3" id="KW-1185">Reference proteome</keyword>
<reference evidence="2" key="1">
    <citation type="submission" date="2020-03" db="EMBL/GenBank/DDBJ databases">
        <title>A high-quality chromosome-level genome assembly of a woody plant with both climbing and erect habits, Rhamnella rubrinervis.</title>
        <authorList>
            <person name="Lu Z."/>
            <person name="Yang Y."/>
            <person name="Zhu X."/>
            <person name="Sun Y."/>
        </authorList>
    </citation>
    <scope>NUCLEOTIDE SEQUENCE</scope>
    <source>
        <strain evidence="2">BYM</strain>
        <tissue evidence="2">Leaf</tissue>
    </source>
</reference>
<organism evidence="2 3">
    <name type="scientific">Rhamnella rubrinervis</name>
    <dbReference type="NCBI Taxonomy" id="2594499"/>
    <lineage>
        <taxon>Eukaryota</taxon>
        <taxon>Viridiplantae</taxon>
        <taxon>Streptophyta</taxon>
        <taxon>Embryophyta</taxon>
        <taxon>Tracheophyta</taxon>
        <taxon>Spermatophyta</taxon>
        <taxon>Magnoliopsida</taxon>
        <taxon>eudicotyledons</taxon>
        <taxon>Gunneridae</taxon>
        <taxon>Pentapetalae</taxon>
        <taxon>rosids</taxon>
        <taxon>fabids</taxon>
        <taxon>Rosales</taxon>
        <taxon>Rhamnaceae</taxon>
        <taxon>rhamnoid group</taxon>
        <taxon>Rhamneae</taxon>
        <taxon>Rhamnella</taxon>
    </lineage>
</organism>
<name>A0A8K0MMS7_9ROSA</name>
<dbReference type="Proteomes" id="UP000796880">
    <property type="component" value="Unassembled WGS sequence"/>
</dbReference>
<accession>A0A8K0MMS7</accession>
<comment type="caution">
    <text evidence="2">The sequence shown here is derived from an EMBL/GenBank/DDBJ whole genome shotgun (WGS) entry which is preliminary data.</text>
</comment>
<feature type="region of interest" description="Disordered" evidence="1">
    <location>
        <begin position="51"/>
        <end position="77"/>
    </location>
</feature>
<feature type="compositionally biased region" description="Polar residues" evidence="1">
    <location>
        <begin position="56"/>
        <end position="77"/>
    </location>
</feature>
<dbReference type="EMBL" id="VOIH02000003">
    <property type="protein sequence ID" value="KAF3451160.1"/>
    <property type="molecule type" value="Genomic_DNA"/>
</dbReference>